<organism evidence="2 3">
    <name type="scientific">Ramlibacter tataouinensis</name>
    <dbReference type="NCBI Taxonomy" id="94132"/>
    <lineage>
        <taxon>Bacteria</taxon>
        <taxon>Pseudomonadati</taxon>
        <taxon>Pseudomonadota</taxon>
        <taxon>Betaproteobacteria</taxon>
        <taxon>Burkholderiales</taxon>
        <taxon>Comamonadaceae</taxon>
        <taxon>Ramlibacter</taxon>
    </lineage>
</organism>
<keyword evidence="3" id="KW-1185">Reference proteome</keyword>
<dbReference type="EMBL" id="CP010951">
    <property type="protein sequence ID" value="AMO24400.1"/>
    <property type="molecule type" value="Genomic_DNA"/>
</dbReference>
<gene>
    <name evidence="2" type="ORF">UC35_18105</name>
</gene>
<dbReference type="InterPro" id="IPR029058">
    <property type="entry name" value="AB_hydrolase_fold"/>
</dbReference>
<reference evidence="2 3" key="1">
    <citation type="journal article" date="2014" name="Int. J. Syst. Evol. Microbiol.">
        <title>Ramlibacter solisilvae sp. nov., isolated from forest soil, and emended description of the genus Ramlibacter.</title>
        <authorList>
            <person name="Lee H.J."/>
            <person name="Lee S.H."/>
            <person name="Lee S.S."/>
            <person name="Lee J.S."/>
            <person name="Kim Y."/>
            <person name="Kim S.C."/>
            <person name="Jeon C.O."/>
        </authorList>
    </citation>
    <scope>NUCLEOTIDE SEQUENCE [LARGE SCALE GENOMIC DNA]</scope>
    <source>
        <strain evidence="2 3">5-10</strain>
    </source>
</reference>
<evidence type="ECO:0000313" key="2">
    <source>
        <dbReference type="EMBL" id="AMO24400.1"/>
    </source>
</evidence>
<name>A0A127JWN2_9BURK</name>
<dbReference type="ESTHER" id="9burk-a0a127jwn2">
    <property type="family name" value="Polyesterase-MGS0156-like"/>
</dbReference>
<evidence type="ECO:0000256" key="1">
    <source>
        <dbReference type="SAM" id="SignalP"/>
    </source>
</evidence>
<dbReference type="Gene3D" id="3.40.50.1820">
    <property type="entry name" value="alpha/beta hydrolase"/>
    <property type="match status" value="1"/>
</dbReference>
<dbReference type="RefSeq" id="WP_061502148.1">
    <property type="nucleotide sequence ID" value="NZ_CP010951.1"/>
</dbReference>
<evidence type="ECO:0000313" key="3">
    <source>
        <dbReference type="Proteomes" id="UP000070433"/>
    </source>
</evidence>
<keyword evidence="1" id="KW-0732">Signal</keyword>
<feature type="chain" id="PRO_5007449796" evidence="1">
    <location>
        <begin position="22"/>
        <end position="359"/>
    </location>
</feature>
<dbReference type="PATRIC" id="fig|94132.3.peg.3700"/>
<accession>A0A127JWN2</accession>
<dbReference type="Proteomes" id="UP000070433">
    <property type="component" value="Chromosome"/>
</dbReference>
<dbReference type="SUPFAM" id="SSF53474">
    <property type="entry name" value="alpha/beta-Hydrolases"/>
    <property type="match status" value="1"/>
</dbReference>
<dbReference type="OrthoDB" id="8957517at2"/>
<dbReference type="AlphaFoldDB" id="A0A127JWN2"/>
<sequence>MSQFKPAIALACLALGLGACSTEPLVPYSADTPPLARVPASKAGVQDKRGRFREIYCAVLQARKDLPDVRPCDEALTRVGTEPPGTSKPVDLGPSKRRLVAAGVPGIGYECFERWLQNPSAGKLHVTQFGYDAVWVQVDALSGTETNARQIRDAVMAIPQEPGQPRVVLVGYSKGAPDILQAVVSYPEIRSRVAAVVSAAGAVAGSALANDATQYQADLLRHFPGAACKSGDGGAVEALRPAVRMKWLAQNPLPREVRYYSLVTFPQPERISSILKGSYGKLAQIDSRNDSQVIFYDQVIPDSVLVGYVNADHWALAVPIARAHTTVGSLFVTQNAYPREALLEALLRFVEEDLATPVQ</sequence>
<proteinExistence type="predicted"/>
<feature type="signal peptide" evidence="1">
    <location>
        <begin position="1"/>
        <end position="21"/>
    </location>
</feature>
<dbReference type="PROSITE" id="PS51257">
    <property type="entry name" value="PROKAR_LIPOPROTEIN"/>
    <property type="match status" value="1"/>
</dbReference>
<protein>
    <submittedName>
        <fullName evidence="2">Uncharacterized protein</fullName>
    </submittedName>
</protein>